<accession>A0A1H0BTC3</accession>
<organism evidence="1 2">
    <name type="scientific">Haloarchaeobius iranensis</name>
    <dbReference type="NCBI Taxonomy" id="996166"/>
    <lineage>
        <taxon>Archaea</taxon>
        <taxon>Methanobacteriati</taxon>
        <taxon>Methanobacteriota</taxon>
        <taxon>Stenosarchaea group</taxon>
        <taxon>Halobacteria</taxon>
        <taxon>Halobacteriales</taxon>
        <taxon>Halorubellaceae</taxon>
        <taxon>Haloarchaeobius</taxon>
    </lineage>
</organism>
<protein>
    <submittedName>
        <fullName evidence="1">Tat (Twin-arginine translocation) pathway signal sequence</fullName>
    </submittedName>
</protein>
<dbReference type="STRING" id="996166.SAMN05192554_1479"/>
<dbReference type="RefSeq" id="WP_089736571.1">
    <property type="nucleotide sequence ID" value="NZ_FNIA01000047.1"/>
</dbReference>
<keyword evidence="2" id="KW-1185">Reference proteome</keyword>
<proteinExistence type="predicted"/>
<dbReference type="AlphaFoldDB" id="A0A1H0BTC3"/>
<evidence type="ECO:0000313" key="1">
    <source>
        <dbReference type="EMBL" id="SDN48860.1"/>
    </source>
</evidence>
<dbReference type="EMBL" id="FNIA01000047">
    <property type="protein sequence ID" value="SDN48860.1"/>
    <property type="molecule type" value="Genomic_DNA"/>
</dbReference>
<gene>
    <name evidence="1" type="ORF">SAMN05192554_1479</name>
</gene>
<reference evidence="1 2" key="1">
    <citation type="submission" date="2016-10" db="EMBL/GenBank/DDBJ databases">
        <authorList>
            <person name="de Groot N.N."/>
        </authorList>
    </citation>
    <scope>NUCLEOTIDE SEQUENCE [LARGE SCALE GENOMIC DNA]</scope>
    <source>
        <strain evidence="2">EB21,IBRC-M 10013,KCTC 4048</strain>
    </source>
</reference>
<dbReference type="InterPro" id="IPR006311">
    <property type="entry name" value="TAT_signal"/>
</dbReference>
<evidence type="ECO:0000313" key="2">
    <source>
        <dbReference type="Proteomes" id="UP000199370"/>
    </source>
</evidence>
<dbReference type="NCBIfam" id="TIGR01409">
    <property type="entry name" value="TAT_signal_seq"/>
    <property type="match status" value="1"/>
</dbReference>
<dbReference type="Proteomes" id="UP000199370">
    <property type="component" value="Unassembled WGS sequence"/>
</dbReference>
<sequence length="126" mass="13597">MSQDIDTALSRRSVLKKTGATAAVAAGGATLLSSTAAADSEVELVIESEGGRGEYEIEIDDGTVETQDFEWYDDNVDDQGDHVVVSGQVSTGWSGSNEDVYIYQGEGNDSDIEVIELDDNVDYHWE</sequence>
<dbReference type="PROSITE" id="PS51318">
    <property type="entry name" value="TAT"/>
    <property type="match status" value="1"/>
</dbReference>
<dbReference type="InterPro" id="IPR019546">
    <property type="entry name" value="TAT_signal_bac_arc"/>
</dbReference>
<name>A0A1H0BTC3_9EURY</name>